<evidence type="ECO:0000313" key="3">
    <source>
        <dbReference type="Proteomes" id="UP000248039"/>
    </source>
</evidence>
<dbReference type="Proteomes" id="UP000248039">
    <property type="component" value="Unassembled WGS sequence"/>
</dbReference>
<dbReference type="RefSeq" id="WP_110666207.1">
    <property type="nucleotide sequence ID" value="NZ_PYBW01000018.1"/>
</dbReference>
<accession>A0A2V4NMF3</accession>
<dbReference type="OrthoDB" id="3872455at2"/>
<protein>
    <recommendedName>
        <fullName evidence="4">ATP-binding protein</fullName>
    </recommendedName>
</protein>
<keyword evidence="1" id="KW-0732">Signal</keyword>
<proteinExistence type="predicted"/>
<dbReference type="EMBL" id="PYBW01000018">
    <property type="protein sequence ID" value="PYC86903.1"/>
    <property type="molecule type" value="Genomic_DNA"/>
</dbReference>
<feature type="chain" id="PRO_5038553130" description="ATP-binding protein" evidence="1">
    <location>
        <begin position="28"/>
        <end position="123"/>
    </location>
</feature>
<reference evidence="2 3" key="1">
    <citation type="submission" date="2018-03" db="EMBL/GenBank/DDBJ databases">
        <title>Bioinformatic expansion and discovery of thiopeptide antibiotics.</title>
        <authorList>
            <person name="Schwalen C.J."/>
            <person name="Hudson G.A."/>
            <person name="Mitchell D.A."/>
        </authorList>
    </citation>
    <scope>NUCLEOTIDE SEQUENCE [LARGE SCALE GENOMIC DNA]</scope>
    <source>
        <strain evidence="2 3">ATCC 21389</strain>
    </source>
</reference>
<comment type="caution">
    <text evidence="2">The sequence shown here is derived from an EMBL/GenBank/DDBJ whole genome shotgun (WGS) entry which is preliminary data.</text>
</comment>
<keyword evidence="3" id="KW-1185">Reference proteome</keyword>
<evidence type="ECO:0008006" key="4">
    <source>
        <dbReference type="Google" id="ProtNLM"/>
    </source>
</evidence>
<feature type="signal peptide" evidence="1">
    <location>
        <begin position="1"/>
        <end position="27"/>
    </location>
</feature>
<name>A0A2V4NMF3_9ACTN</name>
<sequence>MTSSPATGALAALGAALLLAPAGTAVAQAAPLAAPTTALQPARVAPAMGALGDTTGYVLGPAKDLRLDPFAQSAADPLNNALSLKPDNGVPKVSTTAATGALSNGGGAKDLPVAGLLLHALPG</sequence>
<organism evidence="2 3">
    <name type="scientific">Streptomyces tateyamensis</name>
    <dbReference type="NCBI Taxonomy" id="565073"/>
    <lineage>
        <taxon>Bacteria</taxon>
        <taxon>Bacillati</taxon>
        <taxon>Actinomycetota</taxon>
        <taxon>Actinomycetes</taxon>
        <taxon>Kitasatosporales</taxon>
        <taxon>Streptomycetaceae</taxon>
        <taxon>Streptomyces</taxon>
    </lineage>
</organism>
<dbReference type="AlphaFoldDB" id="A0A2V4NMF3"/>
<gene>
    <name evidence="2" type="ORF">C7C46_05275</name>
</gene>
<evidence type="ECO:0000313" key="2">
    <source>
        <dbReference type="EMBL" id="PYC86903.1"/>
    </source>
</evidence>
<evidence type="ECO:0000256" key="1">
    <source>
        <dbReference type="SAM" id="SignalP"/>
    </source>
</evidence>